<dbReference type="AlphaFoldDB" id="A0A0D9WK47"/>
<evidence type="ECO:0000256" key="1">
    <source>
        <dbReference type="SAM" id="MobiDB-lite"/>
    </source>
</evidence>
<feature type="compositionally biased region" description="Low complexity" evidence="1">
    <location>
        <begin position="14"/>
        <end position="32"/>
    </location>
</feature>
<name>A0A0D9WK47_9ORYZ</name>
<dbReference type="Proteomes" id="UP000032180">
    <property type="component" value="Chromosome 5"/>
</dbReference>
<evidence type="ECO:0000313" key="3">
    <source>
        <dbReference type="Proteomes" id="UP000032180"/>
    </source>
</evidence>
<evidence type="ECO:0008006" key="4">
    <source>
        <dbReference type="Google" id="ProtNLM"/>
    </source>
</evidence>
<feature type="compositionally biased region" description="Low complexity" evidence="1">
    <location>
        <begin position="110"/>
        <end position="121"/>
    </location>
</feature>
<feature type="region of interest" description="Disordered" evidence="1">
    <location>
        <begin position="71"/>
        <end position="273"/>
    </location>
</feature>
<dbReference type="PANTHER" id="PTHR33095">
    <property type="entry name" value="OS07G0619500 PROTEIN"/>
    <property type="match status" value="1"/>
</dbReference>
<dbReference type="PANTHER" id="PTHR33095:SF127">
    <property type="entry name" value="OS05G0578100 PROTEIN"/>
    <property type="match status" value="1"/>
</dbReference>
<reference evidence="2" key="3">
    <citation type="submission" date="2015-04" db="UniProtKB">
        <authorList>
            <consortium name="EnsemblPlants"/>
        </authorList>
    </citation>
    <scope>IDENTIFICATION</scope>
</reference>
<proteinExistence type="predicted"/>
<feature type="compositionally biased region" description="Basic and acidic residues" evidence="1">
    <location>
        <begin position="198"/>
        <end position="210"/>
    </location>
</feature>
<reference evidence="2 3" key="1">
    <citation type="submission" date="2012-08" db="EMBL/GenBank/DDBJ databases">
        <title>Oryza genome evolution.</title>
        <authorList>
            <person name="Wing R.A."/>
        </authorList>
    </citation>
    <scope>NUCLEOTIDE SEQUENCE</scope>
</reference>
<protein>
    <recommendedName>
        <fullName evidence="4">DUF1645 domain-containing protein</fullName>
    </recommendedName>
</protein>
<feature type="compositionally biased region" description="Low complexity" evidence="1">
    <location>
        <begin position="244"/>
        <end position="255"/>
    </location>
</feature>
<evidence type="ECO:0000313" key="2">
    <source>
        <dbReference type="EnsemblPlants" id="LPERR05G22580.1"/>
    </source>
</evidence>
<dbReference type="Pfam" id="PF07816">
    <property type="entry name" value="DUF1645"/>
    <property type="match status" value="1"/>
</dbReference>
<dbReference type="STRING" id="77586.A0A0D9WK47"/>
<feature type="compositionally biased region" description="Basic and acidic residues" evidence="1">
    <location>
        <begin position="97"/>
        <end position="107"/>
    </location>
</feature>
<dbReference type="Gramene" id="LPERR05G22580.1">
    <property type="protein sequence ID" value="LPERR05G22580.1"/>
    <property type="gene ID" value="LPERR05G22580"/>
</dbReference>
<feature type="compositionally biased region" description="Pro residues" evidence="1">
    <location>
        <begin position="77"/>
        <end position="89"/>
    </location>
</feature>
<reference evidence="3" key="2">
    <citation type="submission" date="2013-12" db="EMBL/GenBank/DDBJ databases">
        <authorList>
            <person name="Yu Y."/>
            <person name="Lee S."/>
            <person name="de Baynast K."/>
            <person name="Wissotski M."/>
            <person name="Liu L."/>
            <person name="Talag J."/>
            <person name="Goicoechea J."/>
            <person name="Angelova A."/>
            <person name="Jetty R."/>
            <person name="Kudrna D."/>
            <person name="Golser W."/>
            <person name="Rivera L."/>
            <person name="Zhang J."/>
            <person name="Wing R."/>
        </authorList>
    </citation>
    <scope>NUCLEOTIDE SEQUENCE</scope>
</reference>
<dbReference type="InterPro" id="IPR012442">
    <property type="entry name" value="DUF1645_plant"/>
</dbReference>
<organism evidence="2 3">
    <name type="scientific">Leersia perrieri</name>
    <dbReference type="NCBI Taxonomy" id="77586"/>
    <lineage>
        <taxon>Eukaryota</taxon>
        <taxon>Viridiplantae</taxon>
        <taxon>Streptophyta</taxon>
        <taxon>Embryophyta</taxon>
        <taxon>Tracheophyta</taxon>
        <taxon>Spermatophyta</taxon>
        <taxon>Magnoliopsida</taxon>
        <taxon>Liliopsida</taxon>
        <taxon>Poales</taxon>
        <taxon>Poaceae</taxon>
        <taxon>BOP clade</taxon>
        <taxon>Oryzoideae</taxon>
        <taxon>Oryzeae</taxon>
        <taxon>Oryzinae</taxon>
        <taxon>Leersia</taxon>
    </lineage>
</organism>
<accession>A0A0D9WK47</accession>
<feature type="region of interest" description="Disordered" evidence="1">
    <location>
        <begin position="1"/>
        <end position="40"/>
    </location>
</feature>
<keyword evidence="3" id="KW-1185">Reference proteome</keyword>
<dbReference type="EnsemblPlants" id="LPERR05G22580.1">
    <property type="protein sequence ID" value="LPERR05G22580.1"/>
    <property type="gene ID" value="LPERR05G22580"/>
</dbReference>
<feature type="compositionally biased region" description="Polar residues" evidence="1">
    <location>
        <begin position="263"/>
        <end position="273"/>
    </location>
</feature>
<dbReference type="HOGENOM" id="CLU_059090_2_0_1"/>
<dbReference type="eggNOG" id="ENOG502RXG8">
    <property type="taxonomic scope" value="Eukaryota"/>
</dbReference>
<sequence>MEERIPEPTHPQSPTAADAVADDVPTAAEATPVSDDSDAEEFEFEFPFVTRDSPALADDLFADGRIKPFYPVFAKASPPPVTPPPPPRTRGPLGRLFLEESSRESLHRWTSSSTSSSSAASDEGGGGLDGAPPESYCLWTPGGGGSASASPRLPPRKSGSTGSMARWRRISELVVGRSHSDGKEKFLFLPTPPPPPPTKDHGDDMADHFKPKPKPPKPPTPAAGGRKPPEKSTQSPRCTESLTAPRAASPAPAARRGGRSCLTARSSSDSSPT</sequence>
<feature type="compositionally biased region" description="Polar residues" evidence="1">
    <location>
        <begin position="231"/>
        <end position="242"/>
    </location>
</feature>